<reference evidence="2 3" key="1">
    <citation type="submission" date="2019-05" db="EMBL/GenBank/DDBJ databases">
        <title>Complete genome sequence of Izhakiella calystegiae KSNA2, an endophyte isolated from beach morning glory (Calystegia soldanella).</title>
        <authorList>
            <person name="Jiang L."/>
            <person name="Jeong J.C."/>
            <person name="Kim C.Y."/>
            <person name="Kim D.H."/>
            <person name="Kim S.W."/>
            <person name="Lee j."/>
        </authorList>
    </citation>
    <scope>NUCLEOTIDE SEQUENCE [LARGE SCALE GENOMIC DNA]</scope>
    <source>
        <strain evidence="2 3">KSNA2</strain>
    </source>
</reference>
<gene>
    <name evidence="2" type="ORF">FEM41_00085</name>
</gene>
<sequence length="81" mass="9038">MLQWLKRAGSKIFALFIDDLITWAITWISIGLIVLFALATSPFLSPGLWALVNGIFVICTLIGVSFAFSHLPWGRKSSRSR</sequence>
<keyword evidence="1" id="KW-0812">Transmembrane</keyword>
<dbReference type="RefSeq" id="WP_138093016.1">
    <property type="nucleotide sequence ID" value="NZ_CP040428.1"/>
</dbReference>
<dbReference type="EMBL" id="CP040428">
    <property type="protein sequence ID" value="QCT18152.1"/>
    <property type="molecule type" value="Genomic_DNA"/>
</dbReference>
<accession>A0A4P8YIJ2</accession>
<dbReference type="Proteomes" id="UP000302163">
    <property type="component" value="Chromosome"/>
</dbReference>
<name>A0A4P8YIJ2_9ENTR</name>
<feature type="transmembrane region" description="Helical" evidence="1">
    <location>
        <begin position="12"/>
        <end position="36"/>
    </location>
</feature>
<keyword evidence="1" id="KW-0472">Membrane</keyword>
<protein>
    <submittedName>
        <fullName evidence="2">Uncharacterized protein</fullName>
    </submittedName>
</protein>
<organism evidence="2 3">
    <name type="scientific">Jejubacter calystegiae</name>
    <dbReference type="NCBI Taxonomy" id="2579935"/>
    <lineage>
        <taxon>Bacteria</taxon>
        <taxon>Pseudomonadati</taxon>
        <taxon>Pseudomonadota</taxon>
        <taxon>Gammaproteobacteria</taxon>
        <taxon>Enterobacterales</taxon>
        <taxon>Enterobacteriaceae</taxon>
        <taxon>Jejubacter</taxon>
    </lineage>
</organism>
<evidence type="ECO:0000313" key="3">
    <source>
        <dbReference type="Proteomes" id="UP000302163"/>
    </source>
</evidence>
<dbReference type="AlphaFoldDB" id="A0A4P8YIJ2"/>
<feature type="transmembrane region" description="Helical" evidence="1">
    <location>
        <begin position="48"/>
        <end position="71"/>
    </location>
</feature>
<evidence type="ECO:0000256" key="1">
    <source>
        <dbReference type="SAM" id="Phobius"/>
    </source>
</evidence>
<evidence type="ECO:0000313" key="2">
    <source>
        <dbReference type="EMBL" id="QCT18152.1"/>
    </source>
</evidence>
<proteinExistence type="predicted"/>
<keyword evidence="3" id="KW-1185">Reference proteome</keyword>
<dbReference type="KEGG" id="izh:FEM41_00085"/>
<keyword evidence="1" id="KW-1133">Transmembrane helix</keyword>